<evidence type="ECO:0000313" key="2">
    <source>
        <dbReference type="EMBL" id="VDO60175.1"/>
    </source>
</evidence>
<dbReference type="WBParaSite" id="HPBE_0000413401-mRNA-1">
    <property type="protein sequence ID" value="HPBE_0000413401-mRNA-1"/>
    <property type="gene ID" value="HPBE_0000413401"/>
</dbReference>
<proteinExistence type="predicted"/>
<evidence type="ECO:0000313" key="3">
    <source>
        <dbReference type="Proteomes" id="UP000050761"/>
    </source>
</evidence>
<reference evidence="4" key="2">
    <citation type="submission" date="2019-09" db="UniProtKB">
        <authorList>
            <consortium name="WormBaseParasite"/>
        </authorList>
    </citation>
    <scope>IDENTIFICATION</scope>
</reference>
<feature type="region of interest" description="Disordered" evidence="1">
    <location>
        <begin position="42"/>
        <end position="61"/>
    </location>
</feature>
<sequence>MIGSESSPLSTLYCIVNHLEEDRLKAISYADDIAPATGKEGVAVAGGSHRQRPESGKGKVHQLSVVHCTDSRLPMWKGRGAIEKMKEFRNLDSNLFGEGSVDCAVRERMNVAWLK</sequence>
<dbReference type="Proteomes" id="UP000050761">
    <property type="component" value="Unassembled WGS sequence"/>
</dbReference>
<protein>
    <submittedName>
        <fullName evidence="2 4">Uncharacterized protein</fullName>
    </submittedName>
</protein>
<accession>A0A183FD60</accession>
<evidence type="ECO:0000313" key="4">
    <source>
        <dbReference type="WBParaSite" id="HPBE_0000413401-mRNA-1"/>
    </source>
</evidence>
<dbReference type="EMBL" id="UZAH01025276">
    <property type="protein sequence ID" value="VDO60175.1"/>
    <property type="molecule type" value="Genomic_DNA"/>
</dbReference>
<dbReference type="AlphaFoldDB" id="A0A183FD60"/>
<organism evidence="3 4">
    <name type="scientific">Heligmosomoides polygyrus</name>
    <name type="common">Parasitic roundworm</name>
    <dbReference type="NCBI Taxonomy" id="6339"/>
    <lineage>
        <taxon>Eukaryota</taxon>
        <taxon>Metazoa</taxon>
        <taxon>Ecdysozoa</taxon>
        <taxon>Nematoda</taxon>
        <taxon>Chromadorea</taxon>
        <taxon>Rhabditida</taxon>
        <taxon>Rhabditina</taxon>
        <taxon>Rhabditomorpha</taxon>
        <taxon>Strongyloidea</taxon>
        <taxon>Heligmosomidae</taxon>
        <taxon>Heligmosomoides</taxon>
    </lineage>
</organism>
<reference evidence="2 3" key="1">
    <citation type="submission" date="2018-11" db="EMBL/GenBank/DDBJ databases">
        <authorList>
            <consortium name="Pathogen Informatics"/>
        </authorList>
    </citation>
    <scope>NUCLEOTIDE SEQUENCE [LARGE SCALE GENOMIC DNA]</scope>
</reference>
<gene>
    <name evidence="2" type="ORF">HPBE_LOCUS4135</name>
</gene>
<name>A0A183FD60_HELPZ</name>
<evidence type="ECO:0000256" key="1">
    <source>
        <dbReference type="SAM" id="MobiDB-lite"/>
    </source>
</evidence>
<accession>A0A3P8AG60</accession>
<keyword evidence="3" id="KW-1185">Reference proteome</keyword>